<dbReference type="KEGG" id="vg:40526754"/>
<organism evidence="2 3">
    <name type="scientific">Lonomia obliqua multiple nucleopolyhedrovirus</name>
    <dbReference type="NCBI Taxonomy" id="134394"/>
    <lineage>
        <taxon>Viruses</taxon>
        <taxon>Viruses incertae sedis</taxon>
        <taxon>Naldaviricetes</taxon>
        <taxon>Lefavirales</taxon>
        <taxon>Baculoviridae</taxon>
        <taxon>Alphabaculovirus</taxon>
        <taxon>Alphabaculovirus lonobliquae</taxon>
        <taxon>Lonomia obliqua nucleopolyhedrovirus</taxon>
    </lineage>
</organism>
<keyword evidence="3" id="KW-1185">Reference proteome</keyword>
<accession>A0A126FCF6</accession>
<dbReference type="InterPro" id="IPR022048">
    <property type="entry name" value="Envelope_fusion-like"/>
</dbReference>
<keyword evidence="1" id="KW-1133">Transmembrane helix</keyword>
<dbReference type="Pfam" id="PF12259">
    <property type="entry name" value="Baculo_F"/>
    <property type="match status" value="1"/>
</dbReference>
<keyword evidence="1" id="KW-0812">Transmembrane</keyword>
<name>A0A126FCF6_9ABAC</name>
<keyword evidence="2" id="KW-0261">Viral envelope protein</keyword>
<proteinExistence type="predicted"/>
<evidence type="ECO:0000313" key="3">
    <source>
        <dbReference type="Proteomes" id="UP000297030"/>
    </source>
</evidence>
<dbReference type="RefSeq" id="YP_009666484.1">
    <property type="nucleotide sequence ID" value="NC_043520.1"/>
</dbReference>
<reference evidence="2 3" key="1">
    <citation type="submission" date="2015-02" db="EMBL/GenBank/DDBJ databases">
        <title>Complete genome of a baculovirus isolated from a medical interest larvae: lLonomia obliqua (Lepidoptera: Saturniidae).</title>
        <authorList>
            <person name="Clara A.-S.W."/>
            <person name="Daniel A.-A.M.P."/>
            <person name="Miguel A.S."/>
            <person name="Jhon F.E.A."/>
            <person name="Fabricio M.S."/>
            <person name="Jose W.L.C."/>
            <person name="Bergmann R.M."/>
            <person name="Fernando M.L."/>
        </authorList>
    </citation>
    <scope>NUCLEOTIDE SEQUENCE [LARGE SCALE GENOMIC DNA]</scope>
    <source>
        <strain evidence="2">SP/2000</strain>
    </source>
</reference>
<evidence type="ECO:0000256" key="1">
    <source>
        <dbReference type="SAM" id="Phobius"/>
    </source>
</evidence>
<dbReference type="EMBL" id="KP763670">
    <property type="protein sequence ID" value="AKN81073.1"/>
    <property type="molecule type" value="Genomic_DNA"/>
</dbReference>
<dbReference type="GeneID" id="40526754"/>
<keyword evidence="2" id="KW-0946">Virion</keyword>
<sequence length="689" mass="79318">MINCLFSSVIILITSCAASLAPSEFSPTPLQITPINNASGLLFENVAKLKHYSTVDRFVFVRRFNFLHFLQELKQIHSDVIKYQNDQKKCKGHVDTFDMDRIFLLIERINKQIVQIAPLYSEYVTYSWDAMTTNEVKDYAETSIEFYEDDVDGGSGDDKFLPARDVQHWSELNVTTARQLLMPNKSISANVMFFPDVGSNIIFEKYINYTNCIMGNRTTNNNCMFLKDMLSLLSEKITDAASYVSMLKTLTAQVNSNKLYNHNTIMNNNLLMKAMKKHITTLKHKQLTWAVDFNASTNGLDLSEIYKLHLFADKNYSIVLYVTMPLLKINAIDYNLYSIVTVPFCLNKICLLMIPNNEHVAVSVSRNYYMPIEHDYYKDKCTYVTKYNEYICPAMESVLLLLPTFNSKLCEIEMYMGRYPKYTDLDTLCDIRIASVSSNAQHILTINSYGKWLYLFQKDAIARYFCEDFKNGTVAVRTGTGIIMAMQSKLCSVTFADDINNNNNTTITLNSKFITNAYVLKFNFYYYINESIFKTTFVKSIRELKDFKRQTLLKIPTKFYVNNYTAVNLPQKVFTRVYDDNVLVVTRYGYVNVVVISVMTLLSIAAIISIICLIIYCATNGNQYIDNNNLIIEYNNSNHDINNHEEIAIIQNEMERGILEYNEPNILEDITSLKPASATPIYPMIIQEL</sequence>
<dbReference type="Proteomes" id="UP000297030">
    <property type="component" value="Segment"/>
</dbReference>
<dbReference type="GO" id="GO:0019031">
    <property type="term" value="C:viral envelope"/>
    <property type="evidence" value="ECO:0007669"/>
    <property type="project" value="UniProtKB-KW"/>
</dbReference>
<evidence type="ECO:0000313" key="2">
    <source>
        <dbReference type="EMBL" id="AKN81073.1"/>
    </source>
</evidence>
<feature type="transmembrane region" description="Helical" evidence="1">
    <location>
        <begin position="590"/>
        <end position="616"/>
    </location>
</feature>
<protein>
    <submittedName>
        <fullName evidence="2">Copia like envelope protein</fullName>
    </submittedName>
</protein>
<keyword evidence="1" id="KW-0472">Membrane</keyword>
<gene>
    <name evidence="2" type="primary">f protein</name>
</gene>